<keyword evidence="2" id="KW-0175">Coiled coil</keyword>
<dbReference type="InterPro" id="IPR001841">
    <property type="entry name" value="Znf_RING"/>
</dbReference>
<reference evidence="4 5" key="1">
    <citation type="submission" date="2016-11" db="EMBL/GenBank/DDBJ databases">
        <title>The macronuclear genome of Stentor coeruleus: a giant cell with tiny introns.</title>
        <authorList>
            <person name="Slabodnick M."/>
            <person name="Ruby J.G."/>
            <person name="Reiff S.B."/>
            <person name="Swart E.C."/>
            <person name="Gosai S."/>
            <person name="Prabakaran S."/>
            <person name="Witkowska E."/>
            <person name="Larue G.E."/>
            <person name="Fisher S."/>
            <person name="Freeman R.M."/>
            <person name="Gunawardena J."/>
            <person name="Chu W."/>
            <person name="Stover N.A."/>
            <person name="Gregory B.D."/>
            <person name="Nowacki M."/>
            <person name="Derisi J."/>
            <person name="Roy S.W."/>
            <person name="Marshall W.F."/>
            <person name="Sood P."/>
        </authorList>
    </citation>
    <scope>NUCLEOTIDE SEQUENCE [LARGE SCALE GENOMIC DNA]</scope>
    <source>
        <strain evidence="4">WM001</strain>
    </source>
</reference>
<keyword evidence="5" id="KW-1185">Reference proteome</keyword>
<comment type="caution">
    <text evidence="4">The sequence shown here is derived from an EMBL/GenBank/DDBJ whole genome shotgun (WGS) entry which is preliminary data.</text>
</comment>
<keyword evidence="1" id="KW-0862">Zinc</keyword>
<evidence type="ECO:0000256" key="1">
    <source>
        <dbReference type="PROSITE-ProRule" id="PRU00175"/>
    </source>
</evidence>
<protein>
    <recommendedName>
        <fullName evidence="3">RING-type domain-containing protein</fullName>
    </recommendedName>
</protein>
<dbReference type="PROSITE" id="PS50089">
    <property type="entry name" value="ZF_RING_2"/>
    <property type="match status" value="1"/>
</dbReference>
<evidence type="ECO:0000313" key="5">
    <source>
        <dbReference type="Proteomes" id="UP000187209"/>
    </source>
</evidence>
<sequence>MTESPELIRLTLNLHEEAACIQGIIFNGHCPSELNFDHLVSLGDLPCLDLQYASSHLIALLYEIPEATSDFPKLNALTKEGSGYRLALFSEPGKDFGLLYIIAHSEDKSGLGKYFNGAKFGLFLYHYKEVLGDSIRNYISFIRVMKIAKSSFIKKTQDKYKELEDKKEEKKHYEEMAEYLSKRSVRLKEELETAKLAIQQLNYQLEKKQAQLKERQEQSMECMICRSCMKDIVFLPCGHIVICKNCLIETMNVTPNTVINKRSNPIKCPLCKNPVKESKEVHF</sequence>
<evidence type="ECO:0000259" key="3">
    <source>
        <dbReference type="PROSITE" id="PS50089"/>
    </source>
</evidence>
<dbReference type="AlphaFoldDB" id="A0A1R2AUV4"/>
<dbReference type="OrthoDB" id="6288000at2759"/>
<dbReference type="GO" id="GO:0008270">
    <property type="term" value="F:zinc ion binding"/>
    <property type="evidence" value="ECO:0007669"/>
    <property type="project" value="UniProtKB-KW"/>
</dbReference>
<dbReference type="Pfam" id="PF13920">
    <property type="entry name" value="zf-C3HC4_3"/>
    <property type="match status" value="1"/>
</dbReference>
<dbReference type="PANTHER" id="PTHR14879:SF5">
    <property type="entry name" value="RING-TYPE DOMAIN-CONTAINING PROTEIN"/>
    <property type="match status" value="1"/>
</dbReference>
<proteinExistence type="predicted"/>
<evidence type="ECO:0000313" key="4">
    <source>
        <dbReference type="EMBL" id="OMJ68314.1"/>
    </source>
</evidence>
<accession>A0A1R2AUV4</accession>
<gene>
    <name evidence="4" type="ORF">SteCoe_34264</name>
</gene>
<dbReference type="InterPro" id="IPR013083">
    <property type="entry name" value="Znf_RING/FYVE/PHD"/>
</dbReference>
<feature type="coiled-coil region" evidence="2">
    <location>
        <begin position="153"/>
        <end position="218"/>
    </location>
</feature>
<organism evidence="4 5">
    <name type="scientific">Stentor coeruleus</name>
    <dbReference type="NCBI Taxonomy" id="5963"/>
    <lineage>
        <taxon>Eukaryota</taxon>
        <taxon>Sar</taxon>
        <taxon>Alveolata</taxon>
        <taxon>Ciliophora</taxon>
        <taxon>Postciliodesmatophora</taxon>
        <taxon>Heterotrichea</taxon>
        <taxon>Heterotrichida</taxon>
        <taxon>Stentoridae</taxon>
        <taxon>Stentor</taxon>
    </lineage>
</organism>
<dbReference type="SMART" id="SM00184">
    <property type="entry name" value="RING"/>
    <property type="match status" value="1"/>
</dbReference>
<dbReference type="InterPro" id="IPR051728">
    <property type="entry name" value="RING-FYVE_E3_ubiquitin-ligase"/>
</dbReference>
<feature type="domain" description="RING-type" evidence="3">
    <location>
        <begin position="222"/>
        <end position="272"/>
    </location>
</feature>
<dbReference type="Proteomes" id="UP000187209">
    <property type="component" value="Unassembled WGS sequence"/>
</dbReference>
<dbReference type="SUPFAM" id="SSF57850">
    <property type="entry name" value="RING/U-box"/>
    <property type="match status" value="1"/>
</dbReference>
<keyword evidence="1" id="KW-0479">Metal-binding</keyword>
<dbReference type="Gene3D" id="3.30.40.10">
    <property type="entry name" value="Zinc/RING finger domain, C3HC4 (zinc finger)"/>
    <property type="match status" value="1"/>
</dbReference>
<keyword evidence="1" id="KW-0863">Zinc-finger</keyword>
<evidence type="ECO:0000256" key="2">
    <source>
        <dbReference type="SAM" id="Coils"/>
    </source>
</evidence>
<dbReference type="PANTHER" id="PTHR14879">
    <property type="entry name" value="CASPASE REGULATOR, RING FINGER DOMAIN-CONTAINING"/>
    <property type="match status" value="1"/>
</dbReference>
<dbReference type="EMBL" id="MPUH01001350">
    <property type="protein sequence ID" value="OMJ68314.1"/>
    <property type="molecule type" value="Genomic_DNA"/>
</dbReference>
<name>A0A1R2AUV4_9CILI</name>